<comment type="caution">
    <text evidence="7">The sequence shown here is derived from an EMBL/GenBank/DDBJ whole genome shotgun (WGS) entry which is preliminary data.</text>
</comment>
<evidence type="ECO:0000256" key="5">
    <source>
        <dbReference type="ARBA" id="ARBA00022691"/>
    </source>
</evidence>
<dbReference type="Pfam" id="PF02086">
    <property type="entry name" value="MethyltransfD12"/>
    <property type="match status" value="1"/>
</dbReference>
<keyword evidence="3 7" id="KW-0489">Methyltransferase</keyword>
<dbReference type="Gene3D" id="3.40.50.150">
    <property type="entry name" value="Vaccinia Virus protein VP39"/>
    <property type="match status" value="1"/>
</dbReference>
<dbReference type="GO" id="GO:0032259">
    <property type="term" value="P:methylation"/>
    <property type="evidence" value="ECO:0007669"/>
    <property type="project" value="UniProtKB-KW"/>
</dbReference>
<evidence type="ECO:0000256" key="1">
    <source>
        <dbReference type="ARBA" id="ARBA00006594"/>
    </source>
</evidence>
<organism evidence="7 8">
    <name type="scientific">Emticicia soli</name>
    <dbReference type="NCBI Taxonomy" id="2027878"/>
    <lineage>
        <taxon>Bacteria</taxon>
        <taxon>Pseudomonadati</taxon>
        <taxon>Bacteroidota</taxon>
        <taxon>Cytophagia</taxon>
        <taxon>Cytophagales</taxon>
        <taxon>Leadbetterellaceae</taxon>
        <taxon>Emticicia</taxon>
    </lineage>
</organism>
<dbReference type="RefSeq" id="WP_340239399.1">
    <property type="nucleotide sequence ID" value="NZ_JBBEWC010000012.1"/>
</dbReference>
<protein>
    <recommendedName>
        <fullName evidence="2">site-specific DNA-methyltransferase (adenine-specific)</fullName>
        <ecNumber evidence="2">2.1.1.72</ecNumber>
    </recommendedName>
</protein>
<comment type="catalytic activity">
    <reaction evidence="6">
        <text>a 2'-deoxyadenosine in DNA + S-adenosyl-L-methionine = an N(6)-methyl-2'-deoxyadenosine in DNA + S-adenosyl-L-homocysteine + H(+)</text>
        <dbReference type="Rhea" id="RHEA:15197"/>
        <dbReference type="Rhea" id="RHEA-COMP:12418"/>
        <dbReference type="Rhea" id="RHEA-COMP:12419"/>
        <dbReference type="ChEBI" id="CHEBI:15378"/>
        <dbReference type="ChEBI" id="CHEBI:57856"/>
        <dbReference type="ChEBI" id="CHEBI:59789"/>
        <dbReference type="ChEBI" id="CHEBI:90615"/>
        <dbReference type="ChEBI" id="CHEBI:90616"/>
        <dbReference type="EC" id="2.1.1.72"/>
    </reaction>
</comment>
<gene>
    <name evidence="7" type="ORF">ACFSR2_19420</name>
</gene>
<name>A0ABW5JAJ1_9BACT</name>
<dbReference type="Proteomes" id="UP001597510">
    <property type="component" value="Unassembled WGS sequence"/>
</dbReference>
<keyword evidence="4" id="KW-0808">Transferase</keyword>
<accession>A0ABW5JAJ1</accession>
<evidence type="ECO:0000256" key="4">
    <source>
        <dbReference type="ARBA" id="ARBA00022679"/>
    </source>
</evidence>
<evidence type="ECO:0000256" key="3">
    <source>
        <dbReference type="ARBA" id="ARBA00022603"/>
    </source>
</evidence>
<dbReference type="InterPro" id="IPR012327">
    <property type="entry name" value="MeTrfase_D12"/>
</dbReference>
<dbReference type="PANTHER" id="PTHR30481:SF4">
    <property type="entry name" value="SITE-SPECIFIC DNA-METHYLTRANSFERASE (ADENINE-SPECIFIC)"/>
    <property type="match status" value="1"/>
</dbReference>
<evidence type="ECO:0000256" key="2">
    <source>
        <dbReference type="ARBA" id="ARBA00011900"/>
    </source>
</evidence>
<sequence length="315" mass="36494">MNHPNQEVVIKKKNLKDKINTPFGYFGSKNKIALQLCKNLPPHNCWVEAFCGSAALTLAKQPAQIEVINDIDNEIINFFAQLRQNSSALIRQIELTPYAEQELYASRIKEEGLTDLERARRFLIQSMMAINGVFGEERGGFSYSDSYTRNGHEARVNRWNNLPNRLSEVVKRLKNVRIENKDARRIINRYLNRPATLIYLDPPYLGDRSRGYNKDANDTNFHIALLELVNKAKCMIFISGYENELYNQLLRASEGWEKKVIPTSTSDVKGNMLERLEVVWMNKYYVTAYKNKEMPIVLTTKEQKEKKVNPIRQEG</sequence>
<evidence type="ECO:0000256" key="6">
    <source>
        <dbReference type="ARBA" id="ARBA00047942"/>
    </source>
</evidence>
<keyword evidence="5" id="KW-0949">S-adenosyl-L-methionine</keyword>
<dbReference type="PIRSF" id="PIRSF000398">
    <property type="entry name" value="M_m6A_EcoRV"/>
    <property type="match status" value="1"/>
</dbReference>
<proteinExistence type="inferred from homology"/>
<dbReference type="EMBL" id="JBHULC010000027">
    <property type="protein sequence ID" value="MFD2523076.1"/>
    <property type="molecule type" value="Genomic_DNA"/>
</dbReference>
<keyword evidence="8" id="KW-1185">Reference proteome</keyword>
<dbReference type="InterPro" id="IPR029063">
    <property type="entry name" value="SAM-dependent_MTases_sf"/>
</dbReference>
<dbReference type="EC" id="2.1.1.72" evidence="2"/>
<dbReference type="InterPro" id="IPR023095">
    <property type="entry name" value="Ade_MeTrfase_dom_2"/>
</dbReference>
<dbReference type="SUPFAM" id="SSF53335">
    <property type="entry name" value="S-adenosyl-L-methionine-dependent methyltransferases"/>
    <property type="match status" value="1"/>
</dbReference>
<evidence type="ECO:0000313" key="8">
    <source>
        <dbReference type="Proteomes" id="UP001597510"/>
    </source>
</evidence>
<comment type="similarity">
    <text evidence="1">Belongs to the N(4)/N(6)-methyltransferase family.</text>
</comment>
<reference evidence="8" key="1">
    <citation type="journal article" date="2019" name="Int. J. Syst. Evol. Microbiol.">
        <title>The Global Catalogue of Microorganisms (GCM) 10K type strain sequencing project: providing services to taxonomists for standard genome sequencing and annotation.</title>
        <authorList>
            <consortium name="The Broad Institute Genomics Platform"/>
            <consortium name="The Broad Institute Genome Sequencing Center for Infectious Disease"/>
            <person name="Wu L."/>
            <person name="Ma J."/>
        </authorList>
    </citation>
    <scope>NUCLEOTIDE SEQUENCE [LARGE SCALE GENOMIC DNA]</scope>
    <source>
        <strain evidence="8">KCTC 52344</strain>
    </source>
</reference>
<evidence type="ECO:0000313" key="7">
    <source>
        <dbReference type="EMBL" id="MFD2523076.1"/>
    </source>
</evidence>
<dbReference type="InterPro" id="IPR012263">
    <property type="entry name" value="M_m6A_EcoRV"/>
</dbReference>
<dbReference type="Gene3D" id="1.10.1020.10">
    <property type="entry name" value="Adenine-specific Methyltransferase, Domain 2"/>
    <property type="match status" value="1"/>
</dbReference>
<dbReference type="GO" id="GO:0008168">
    <property type="term" value="F:methyltransferase activity"/>
    <property type="evidence" value="ECO:0007669"/>
    <property type="project" value="UniProtKB-KW"/>
</dbReference>
<dbReference type="PANTHER" id="PTHR30481">
    <property type="entry name" value="DNA ADENINE METHYLASE"/>
    <property type="match status" value="1"/>
</dbReference>
<dbReference type="PRINTS" id="PR00505">
    <property type="entry name" value="D12N6MTFRASE"/>
</dbReference>